<keyword evidence="4" id="KW-1185">Reference proteome</keyword>
<dbReference type="RefSeq" id="WP_073037441.1">
    <property type="nucleotide sequence ID" value="NZ_FQVB01000008.1"/>
</dbReference>
<organism evidence="3 4">
    <name type="scientific">Desulfacinum infernum DSM 9756</name>
    <dbReference type="NCBI Taxonomy" id="1121391"/>
    <lineage>
        <taxon>Bacteria</taxon>
        <taxon>Pseudomonadati</taxon>
        <taxon>Thermodesulfobacteriota</taxon>
        <taxon>Syntrophobacteria</taxon>
        <taxon>Syntrophobacterales</taxon>
        <taxon>Syntrophobacteraceae</taxon>
        <taxon>Desulfacinum</taxon>
    </lineage>
</organism>
<evidence type="ECO:0000313" key="4">
    <source>
        <dbReference type="Proteomes" id="UP000184076"/>
    </source>
</evidence>
<evidence type="ECO:0000256" key="1">
    <source>
        <dbReference type="ARBA" id="ARBA00006484"/>
    </source>
</evidence>
<dbReference type="PANTHER" id="PTHR44196">
    <property type="entry name" value="DEHYDROGENASE/REDUCTASE SDR FAMILY MEMBER 7B"/>
    <property type="match status" value="1"/>
</dbReference>
<dbReference type="STRING" id="1121391.SAMN02745206_00925"/>
<dbReference type="SUPFAM" id="SSF51735">
    <property type="entry name" value="NAD(P)-binding Rossmann-fold domains"/>
    <property type="match status" value="1"/>
</dbReference>
<protein>
    <submittedName>
        <fullName evidence="3">Short-chain dehydrogenase</fullName>
    </submittedName>
</protein>
<dbReference type="EMBL" id="FQVB01000008">
    <property type="protein sequence ID" value="SHE85890.1"/>
    <property type="molecule type" value="Genomic_DNA"/>
</dbReference>
<dbReference type="Pfam" id="PF00106">
    <property type="entry name" value="adh_short"/>
    <property type="match status" value="2"/>
</dbReference>
<dbReference type="PRINTS" id="PR00081">
    <property type="entry name" value="GDHRDH"/>
</dbReference>
<gene>
    <name evidence="3" type="ORF">SAMN02745206_00925</name>
</gene>
<keyword evidence="2" id="KW-0560">Oxidoreductase</keyword>
<reference evidence="4" key="1">
    <citation type="submission" date="2016-11" db="EMBL/GenBank/DDBJ databases">
        <authorList>
            <person name="Varghese N."/>
            <person name="Submissions S."/>
        </authorList>
    </citation>
    <scope>NUCLEOTIDE SEQUENCE [LARGE SCALE GENOMIC DNA]</scope>
    <source>
        <strain evidence="4">DSM 9756</strain>
    </source>
</reference>
<dbReference type="InterPro" id="IPR036291">
    <property type="entry name" value="NAD(P)-bd_dom_sf"/>
</dbReference>
<evidence type="ECO:0000313" key="3">
    <source>
        <dbReference type="EMBL" id="SHE85890.1"/>
    </source>
</evidence>
<dbReference type="Gene3D" id="3.40.50.720">
    <property type="entry name" value="NAD(P)-binding Rossmann-like Domain"/>
    <property type="match status" value="1"/>
</dbReference>
<dbReference type="GO" id="GO:0016491">
    <property type="term" value="F:oxidoreductase activity"/>
    <property type="evidence" value="ECO:0007669"/>
    <property type="project" value="UniProtKB-KW"/>
</dbReference>
<dbReference type="AlphaFoldDB" id="A0A1M4WXH2"/>
<proteinExistence type="inferred from homology"/>
<evidence type="ECO:0000256" key="2">
    <source>
        <dbReference type="ARBA" id="ARBA00023002"/>
    </source>
</evidence>
<accession>A0A1M4WXH2</accession>
<dbReference type="Proteomes" id="UP000184076">
    <property type="component" value="Unassembled WGS sequence"/>
</dbReference>
<comment type="similarity">
    <text evidence="1">Belongs to the short-chain dehydrogenases/reductases (SDR) family.</text>
</comment>
<name>A0A1M4WXH2_9BACT</name>
<dbReference type="PANTHER" id="PTHR44196:SF1">
    <property type="entry name" value="DEHYDROGENASE_REDUCTASE SDR FAMILY MEMBER 7B"/>
    <property type="match status" value="1"/>
</dbReference>
<dbReference type="GO" id="GO:0016020">
    <property type="term" value="C:membrane"/>
    <property type="evidence" value="ECO:0007669"/>
    <property type="project" value="TreeGrafter"/>
</dbReference>
<sequence>MWVREKDYEEICAYLGVTPNPDLYRKLVRYVADRCNVEREQRGFSAYLSDLRLSRSRLVPLDLLTRFIFPDHPLRRILNAVIALHECNDLGYRQMAAAGPGWFPILTLVREGGRFLLSLLITIPWSAWHYSVYKLEKAWQSKDTLRGKRVLITGVNGGLGKELLFHCLRQGAHVIGTLRTEASRQELERCLPVSASVTLLLADLARADALVSALERAGILPDALDVAILCAGTKYDETSVLDMGKLRETFQVNLFSAVEFAGWFLADTQRIAPTVPTQGINSSPADRFRPRKRLVLVSSMGRWHGMPWTGGYNASKAGLSIWSESLEQELAGTDGSPLEVLIVEPGIFESRMPVRGLGRLLSISSDRVARHILQALAKGKRIIRPPLWFALLTWAICLGGRSLRCRFFRKAVRGRGDDVGRCETSLSDHQCR</sequence>
<dbReference type="InterPro" id="IPR002347">
    <property type="entry name" value="SDR_fam"/>
</dbReference>